<dbReference type="Pfam" id="PF13556">
    <property type="entry name" value="HTH_30"/>
    <property type="match status" value="1"/>
</dbReference>
<proteinExistence type="inferred from homology"/>
<comment type="similarity">
    <text evidence="1">Belongs to the CdaR family.</text>
</comment>
<protein>
    <submittedName>
        <fullName evidence="4">Helix-turn-helix domain-containing protein</fullName>
    </submittedName>
</protein>
<reference evidence="5" key="1">
    <citation type="journal article" date="2019" name="Int. J. Syst. Evol. Microbiol.">
        <title>The Global Catalogue of Microorganisms (GCM) 10K type strain sequencing project: providing services to taxonomists for standard genome sequencing and annotation.</title>
        <authorList>
            <consortium name="The Broad Institute Genomics Platform"/>
            <consortium name="The Broad Institute Genome Sequencing Center for Infectious Disease"/>
            <person name="Wu L."/>
            <person name="Ma J."/>
        </authorList>
    </citation>
    <scope>NUCLEOTIDE SEQUENCE [LARGE SCALE GENOMIC DNA]</scope>
    <source>
        <strain evidence="5">JCM 18409</strain>
    </source>
</reference>
<feature type="domain" description="PucR C-terminal helix-turn-helix" evidence="2">
    <location>
        <begin position="467"/>
        <end position="524"/>
    </location>
</feature>
<gene>
    <name evidence="4" type="ORF">GCM10023335_71340</name>
</gene>
<dbReference type="RefSeq" id="WP_345656936.1">
    <property type="nucleotide sequence ID" value="NZ_BAABKB010000033.1"/>
</dbReference>
<dbReference type="Pfam" id="PF17853">
    <property type="entry name" value="GGDEF_2"/>
    <property type="match status" value="1"/>
</dbReference>
<dbReference type="InterPro" id="IPR042070">
    <property type="entry name" value="PucR_C-HTH_sf"/>
</dbReference>
<evidence type="ECO:0000259" key="3">
    <source>
        <dbReference type="Pfam" id="PF17853"/>
    </source>
</evidence>
<evidence type="ECO:0000313" key="5">
    <source>
        <dbReference type="Proteomes" id="UP001501759"/>
    </source>
</evidence>
<dbReference type="InterPro" id="IPR025736">
    <property type="entry name" value="PucR_C-HTH_dom"/>
</dbReference>
<organism evidence="4 5">
    <name type="scientific">Streptomyces siamensis</name>
    <dbReference type="NCBI Taxonomy" id="1274986"/>
    <lineage>
        <taxon>Bacteria</taxon>
        <taxon>Bacillati</taxon>
        <taxon>Actinomycetota</taxon>
        <taxon>Actinomycetes</taxon>
        <taxon>Kitasatosporales</taxon>
        <taxon>Streptomycetaceae</taxon>
        <taxon>Streptomyces</taxon>
    </lineage>
</organism>
<dbReference type="Gene3D" id="1.10.10.2840">
    <property type="entry name" value="PucR C-terminal helix-turn-helix domain"/>
    <property type="match status" value="1"/>
</dbReference>
<sequence>MTTPYAHPSLARIVDLLGTSAARLLAAPAGCDNPVTGHSVLDVTEEEGQAHRGAILLAVGMRPDATALLDALPALGRAGAAAIALKTRGADTGPLVEAATAAGIAVLAVADVIPWRHVDALLAAAAGNSGQDAPGFPSAAAVGDLFALANAVAAMVGGAITVEDPQQRVLAYSNLPGQPIDDARRDTILGRQVPLDDHYMRIYRRLWRAPGAVRIGDASPLARLAVAVRAGSELLGSIWAVESGTPFSPEAEQALTEAAGVAALHLLRLRRATELERRARGELLRSLLAGRTPPVARFGIDSGRMTVLALELPASSGAPADVLGLQVADLVTACAETLTASASCVVEGQVVYALLPLPEDVPQARVASLAETVITRSEESLHTRLRAGIGSAVADFADVPRSRMEADRVLAVLAGEPHRAHVASIEDVRCQAILLELEETIADNPRIRLASVTAMLNHDAERGTRYAETLLAYLDAFGDTTVAADRLHIHQNTFRYRIRRVGELFGVDLGDADERLVLWLQLRLLVSEGRAAPTVVGPHQVPGRD</sequence>
<evidence type="ECO:0000259" key="2">
    <source>
        <dbReference type="Pfam" id="PF13556"/>
    </source>
</evidence>
<dbReference type="InterPro" id="IPR041522">
    <property type="entry name" value="CdaR_GGDEF"/>
</dbReference>
<feature type="domain" description="CdaR GGDEF-like" evidence="3">
    <location>
        <begin position="297"/>
        <end position="412"/>
    </location>
</feature>
<keyword evidence="5" id="KW-1185">Reference proteome</keyword>
<evidence type="ECO:0000313" key="4">
    <source>
        <dbReference type="EMBL" id="GAA5030668.1"/>
    </source>
</evidence>
<dbReference type="InterPro" id="IPR051448">
    <property type="entry name" value="CdaR-like_regulators"/>
</dbReference>
<dbReference type="EMBL" id="BAABKB010000033">
    <property type="protein sequence ID" value="GAA5030668.1"/>
    <property type="molecule type" value="Genomic_DNA"/>
</dbReference>
<accession>A0ABP9JFP1</accession>
<comment type="caution">
    <text evidence="4">The sequence shown here is derived from an EMBL/GenBank/DDBJ whole genome shotgun (WGS) entry which is preliminary data.</text>
</comment>
<dbReference type="PANTHER" id="PTHR33744:SF17">
    <property type="entry name" value="CONSERVED PROTEIN"/>
    <property type="match status" value="1"/>
</dbReference>
<name>A0ABP9JFP1_9ACTN</name>
<evidence type="ECO:0000256" key="1">
    <source>
        <dbReference type="ARBA" id="ARBA00006754"/>
    </source>
</evidence>
<dbReference type="PANTHER" id="PTHR33744">
    <property type="entry name" value="CARBOHYDRATE DIACID REGULATOR"/>
    <property type="match status" value="1"/>
</dbReference>
<dbReference type="Proteomes" id="UP001501759">
    <property type="component" value="Unassembled WGS sequence"/>
</dbReference>